<proteinExistence type="predicted"/>
<dbReference type="InterPro" id="IPR013780">
    <property type="entry name" value="Glyco_hydro_b"/>
</dbReference>
<dbReference type="GO" id="GO:0009313">
    <property type="term" value="P:oligosaccharide catabolic process"/>
    <property type="evidence" value="ECO:0007669"/>
    <property type="project" value="TreeGrafter"/>
</dbReference>
<feature type="domain" description="Glycoside hydrolase family 38 N-terminal" evidence="1">
    <location>
        <begin position="80"/>
        <end position="197"/>
    </location>
</feature>
<evidence type="ECO:0000313" key="3">
    <source>
        <dbReference type="EMBL" id="SFC65194.1"/>
    </source>
</evidence>
<dbReference type="PANTHER" id="PTHR46017:SF1">
    <property type="entry name" value="ALPHA-MANNOSIDASE 2C1"/>
    <property type="match status" value="1"/>
</dbReference>
<dbReference type="InterPro" id="IPR011330">
    <property type="entry name" value="Glyco_hydro/deAcase_b/a-brl"/>
</dbReference>
<dbReference type="EMBL" id="FOLL01000017">
    <property type="protein sequence ID" value="SFC65194.1"/>
    <property type="molecule type" value="Genomic_DNA"/>
</dbReference>
<dbReference type="GO" id="GO:0006013">
    <property type="term" value="P:mannose metabolic process"/>
    <property type="evidence" value="ECO:0007669"/>
    <property type="project" value="InterPro"/>
</dbReference>
<dbReference type="OrthoDB" id="9772207at2"/>
<evidence type="ECO:0000259" key="2">
    <source>
        <dbReference type="Pfam" id="PF07748"/>
    </source>
</evidence>
<dbReference type="PANTHER" id="PTHR46017">
    <property type="entry name" value="ALPHA-MANNOSIDASE 2C1"/>
    <property type="match status" value="1"/>
</dbReference>
<evidence type="ECO:0000313" key="4">
    <source>
        <dbReference type="Proteomes" id="UP000199577"/>
    </source>
</evidence>
<feature type="domain" description="Glycosyl hydrolase family 38 C-terminal" evidence="2">
    <location>
        <begin position="522"/>
        <end position="695"/>
    </location>
</feature>
<gene>
    <name evidence="3" type="ORF">SAMN05421747_11768</name>
</gene>
<dbReference type="RefSeq" id="WP_090974601.1">
    <property type="nucleotide sequence ID" value="NZ_FOLL01000017.1"/>
</dbReference>
<accession>A0A1I1KWM0</accession>
<dbReference type="Pfam" id="PF07748">
    <property type="entry name" value="Glyco_hydro_38C"/>
    <property type="match status" value="1"/>
</dbReference>
<dbReference type="Proteomes" id="UP000199577">
    <property type="component" value="Unassembled WGS sequence"/>
</dbReference>
<dbReference type="Gene3D" id="2.60.40.1180">
    <property type="entry name" value="Golgi alpha-mannosidase II"/>
    <property type="match status" value="1"/>
</dbReference>
<dbReference type="Gene3D" id="2.70.98.30">
    <property type="entry name" value="Golgi alpha-mannosidase II, domain 4"/>
    <property type="match status" value="1"/>
</dbReference>
<dbReference type="SUPFAM" id="SSF88713">
    <property type="entry name" value="Glycoside hydrolase/deacetylase"/>
    <property type="match status" value="1"/>
</dbReference>
<evidence type="ECO:0000259" key="1">
    <source>
        <dbReference type="Pfam" id="PF01074"/>
    </source>
</evidence>
<dbReference type="SUPFAM" id="SSF74650">
    <property type="entry name" value="Galactose mutarotase-like"/>
    <property type="match status" value="1"/>
</dbReference>
<sequence length="863" mass="97846">MAKPSFLILFFITITIHRPLVAQEAYFIDGYHGGVYGHYPAGQTAFITKMLKQYPDWSINMEVEPETWDVVKLRDPVAYEEFKKLFEDQSIRTGRVEYINPTYAQSYFFATSGESNIRQFSYGIELLRKHFPSAVFTTYSAEEPCFTSSLPYILKSFGFKYASTKNPNTMWGGYTRAFGGELVNWIGPDGTAITTVPRYAVEDLQPGSTWQSIAWFNSKDYIQKSLDAGIQHPVGMCIQDAAWSQGWAKGPWLGQDTTQFYTPTRYTTWRNYIANYSIGTPDEDWYFTQEDVLTSLVWGSEVMNTLAQEIRGAENTIVQAEKMAVFGSLVGNMQWPKRLIDEGWIKLLLSQHHDCWIVPYNNLQGGRTWADHVTEWTGVTHQNSQVIIDRSLKALNSKSGQRAVRLFNTLAVDRNEIARVKVPSTWGHSSWEVIDQQGKAYPTQLINEDGSTWMLFPASVPSFGYSTYTIRRGKATTGHAVSYRKEKGKYILESDLYRLVINPEKGGVIESLIAKKMNNKEYVDPASSWHFNELRGYFGEQEKFISSADQPARIRVVAQGPLLLQLAIDGFIGEHPFTQTIRLQQQEEKIDMGVFIDWQRNPAIGETGIAFSAENPRKAFYDDRYKLLVCFPAAINDQQIYKNAPFDVCKSQLENTYFNRWDEIKHTIVLNWVDLGSNSKDNSLALFTDHTTSYVHGSDHPLALTLQYSGRGLWGRDYTITGPTDISYSLMPHAGQWDSDRIWTKGELANEPLVATLIDAQANDVAQQSYLSIQDNAYELVSMEIKGTDLYIRLFNAQSDDADKQITFAGKADTIEWVELSGETSKAAQYTATGNQKTAIMANIPRFGIRTIKLSNAKIESLP</sequence>
<dbReference type="GO" id="GO:0004559">
    <property type="term" value="F:alpha-mannosidase activity"/>
    <property type="evidence" value="ECO:0007669"/>
    <property type="project" value="InterPro"/>
</dbReference>
<dbReference type="InterPro" id="IPR000602">
    <property type="entry name" value="Glyco_hydro_38_N"/>
</dbReference>
<dbReference type="InterPro" id="IPR011682">
    <property type="entry name" value="Glyco_hydro_38_C"/>
</dbReference>
<dbReference type="InterPro" id="IPR011013">
    <property type="entry name" value="Gal_mutarotase_sf_dom"/>
</dbReference>
<protein>
    <submittedName>
        <fullName evidence="3">Alpha-mannosidase</fullName>
    </submittedName>
</protein>
<reference evidence="3 4" key="1">
    <citation type="submission" date="2016-10" db="EMBL/GenBank/DDBJ databases">
        <authorList>
            <person name="de Groot N.N."/>
        </authorList>
    </citation>
    <scope>NUCLEOTIDE SEQUENCE [LARGE SCALE GENOMIC DNA]</scope>
    <source>
        <strain evidence="3 4">DSM 22900</strain>
    </source>
</reference>
<dbReference type="AlphaFoldDB" id="A0A1I1KWM0"/>
<dbReference type="InterPro" id="IPR027291">
    <property type="entry name" value="Glyco_hydro_38_N_sf"/>
</dbReference>
<name>A0A1I1KWM0_9SPHI</name>
<dbReference type="GO" id="GO:0030246">
    <property type="term" value="F:carbohydrate binding"/>
    <property type="evidence" value="ECO:0007669"/>
    <property type="project" value="InterPro"/>
</dbReference>
<dbReference type="STRING" id="623281.SAMN05421747_11768"/>
<keyword evidence="4" id="KW-1185">Reference proteome</keyword>
<organism evidence="3 4">
    <name type="scientific">Parapedobacter composti</name>
    <dbReference type="NCBI Taxonomy" id="623281"/>
    <lineage>
        <taxon>Bacteria</taxon>
        <taxon>Pseudomonadati</taxon>
        <taxon>Bacteroidota</taxon>
        <taxon>Sphingobacteriia</taxon>
        <taxon>Sphingobacteriales</taxon>
        <taxon>Sphingobacteriaceae</taxon>
        <taxon>Parapedobacter</taxon>
    </lineage>
</organism>
<dbReference type="Pfam" id="PF01074">
    <property type="entry name" value="Glyco_hydro_38N"/>
    <property type="match status" value="1"/>
</dbReference>
<dbReference type="Gene3D" id="3.20.110.10">
    <property type="entry name" value="Glycoside hydrolase 38, N terminal domain"/>
    <property type="match status" value="1"/>
</dbReference>